<dbReference type="EMBL" id="FQZG01000107">
    <property type="protein sequence ID" value="SHJ91892.1"/>
    <property type="molecule type" value="Genomic_DNA"/>
</dbReference>
<dbReference type="AlphaFoldDB" id="A0A1M6N897"/>
<feature type="region of interest" description="Disordered" evidence="1">
    <location>
        <begin position="68"/>
        <end position="90"/>
    </location>
</feature>
<organism evidence="2 3">
    <name type="scientific">Tessaracoccus bendigoensis DSM 12906</name>
    <dbReference type="NCBI Taxonomy" id="1123357"/>
    <lineage>
        <taxon>Bacteria</taxon>
        <taxon>Bacillati</taxon>
        <taxon>Actinomycetota</taxon>
        <taxon>Actinomycetes</taxon>
        <taxon>Propionibacteriales</taxon>
        <taxon>Propionibacteriaceae</taxon>
        <taxon>Tessaracoccus</taxon>
    </lineage>
</organism>
<feature type="non-terminal residue" evidence="2">
    <location>
        <position position="90"/>
    </location>
</feature>
<keyword evidence="3" id="KW-1185">Reference proteome</keyword>
<dbReference type="Proteomes" id="UP000184512">
    <property type="component" value="Unassembled WGS sequence"/>
</dbReference>
<evidence type="ECO:0000313" key="3">
    <source>
        <dbReference type="Proteomes" id="UP000184512"/>
    </source>
</evidence>
<reference evidence="2 3" key="1">
    <citation type="submission" date="2016-11" db="EMBL/GenBank/DDBJ databases">
        <authorList>
            <person name="Jaros S."/>
            <person name="Januszkiewicz K."/>
            <person name="Wedrychowicz H."/>
        </authorList>
    </citation>
    <scope>NUCLEOTIDE SEQUENCE [LARGE SCALE GENOMIC DNA]</scope>
    <source>
        <strain evidence="2 3">DSM 12906</strain>
    </source>
</reference>
<evidence type="ECO:0000256" key="1">
    <source>
        <dbReference type="SAM" id="MobiDB-lite"/>
    </source>
</evidence>
<proteinExistence type="predicted"/>
<protein>
    <recommendedName>
        <fullName evidence="4">Transposase</fullName>
    </recommendedName>
</protein>
<evidence type="ECO:0008006" key="4">
    <source>
        <dbReference type="Google" id="ProtNLM"/>
    </source>
</evidence>
<name>A0A1M6N897_9ACTN</name>
<gene>
    <name evidence="2" type="ORF">SAMN02745244_03579</name>
</gene>
<evidence type="ECO:0000313" key="2">
    <source>
        <dbReference type="EMBL" id="SHJ91892.1"/>
    </source>
</evidence>
<accession>A0A1M6N897</accession>
<sequence>MTISVGFTTAEIREFVHEYQLLPHGTKGAWLAERGLSYDMVRRWRSTVFEGDLDRGLVPRESRAMAVPQDKRTAFEKERAQERAAQEAEV</sequence>
<dbReference type="RefSeq" id="WP_073191203.1">
    <property type="nucleotide sequence ID" value="NZ_FQZG01000107.1"/>
</dbReference>